<organism evidence="3 4">
    <name type="scientific">Nocardioides marinquilinus</name>
    <dbReference type="NCBI Taxonomy" id="1210400"/>
    <lineage>
        <taxon>Bacteria</taxon>
        <taxon>Bacillati</taxon>
        <taxon>Actinomycetota</taxon>
        <taxon>Actinomycetes</taxon>
        <taxon>Propionibacteriales</taxon>
        <taxon>Nocardioidaceae</taxon>
        <taxon>Nocardioides</taxon>
    </lineage>
</organism>
<protein>
    <recommendedName>
        <fullName evidence="5">Lipoprotein</fullName>
    </recommendedName>
</protein>
<reference evidence="4" key="1">
    <citation type="journal article" date="2019" name="Int. J. Syst. Evol. Microbiol.">
        <title>The Global Catalogue of Microorganisms (GCM) 10K type strain sequencing project: providing services to taxonomists for standard genome sequencing and annotation.</title>
        <authorList>
            <consortium name="The Broad Institute Genomics Platform"/>
            <consortium name="The Broad Institute Genome Sequencing Center for Infectious Disease"/>
            <person name="Wu L."/>
            <person name="Ma J."/>
        </authorList>
    </citation>
    <scope>NUCLEOTIDE SEQUENCE [LARGE SCALE GENOMIC DNA]</scope>
    <source>
        <strain evidence="4">JCM 18459</strain>
    </source>
</reference>
<feature type="chain" id="PRO_5046887362" description="Lipoprotein" evidence="2">
    <location>
        <begin position="26"/>
        <end position="157"/>
    </location>
</feature>
<keyword evidence="2" id="KW-0732">Signal</keyword>
<accession>A0ABP9P4Y9</accession>
<keyword evidence="4" id="KW-1185">Reference proteome</keyword>
<evidence type="ECO:0000256" key="1">
    <source>
        <dbReference type="SAM" id="MobiDB-lite"/>
    </source>
</evidence>
<evidence type="ECO:0000313" key="4">
    <source>
        <dbReference type="Proteomes" id="UP001500221"/>
    </source>
</evidence>
<feature type="signal peptide" evidence="2">
    <location>
        <begin position="1"/>
        <end position="25"/>
    </location>
</feature>
<dbReference type="PROSITE" id="PS51257">
    <property type="entry name" value="PROKAR_LIPOPROTEIN"/>
    <property type="match status" value="1"/>
</dbReference>
<comment type="caution">
    <text evidence="3">The sequence shown here is derived from an EMBL/GenBank/DDBJ whole genome shotgun (WGS) entry which is preliminary data.</text>
</comment>
<dbReference type="RefSeq" id="WP_345453289.1">
    <property type="nucleotide sequence ID" value="NZ_BAABKG010000001.1"/>
</dbReference>
<feature type="region of interest" description="Disordered" evidence="1">
    <location>
        <begin position="129"/>
        <end position="157"/>
    </location>
</feature>
<feature type="compositionally biased region" description="Acidic residues" evidence="1">
    <location>
        <begin position="90"/>
        <end position="106"/>
    </location>
</feature>
<gene>
    <name evidence="3" type="ORF">GCM10023340_01370</name>
</gene>
<evidence type="ECO:0000256" key="2">
    <source>
        <dbReference type="SAM" id="SignalP"/>
    </source>
</evidence>
<feature type="region of interest" description="Disordered" evidence="1">
    <location>
        <begin position="90"/>
        <end position="112"/>
    </location>
</feature>
<dbReference type="EMBL" id="BAABKG010000001">
    <property type="protein sequence ID" value="GAA5140744.1"/>
    <property type="molecule type" value="Genomic_DNA"/>
</dbReference>
<evidence type="ECO:0000313" key="3">
    <source>
        <dbReference type="EMBL" id="GAA5140744.1"/>
    </source>
</evidence>
<name>A0ABP9P4Y9_9ACTN</name>
<dbReference type="Proteomes" id="UP001500221">
    <property type="component" value="Unassembled WGS sequence"/>
</dbReference>
<proteinExistence type="predicted"/>
<evidence type="ECO:0008006" key="5">
    <source>
        <dbReference type="Google" id="ProtNLM"/>
    </source>
</evidence>
<sequence>MNALPRRLAALGAPAVLLVSLTACGGGPGGDAPEDASVEEFCTAYAKSVNLANGEDIKNWAEDMADVGTPEDLSDEQRKGFEVLVDTAADVDEDADLSDLEDEEVSGDDKDAVESLTTYVTGNCSDQISEALGVEAPDLPDPAAPDLSDLPEVPTPS</sequence>